<keyword evidence="3" id="KW-1185">Reference proteome</keyword>
<dbReference type="PANTHER" id="PTHR36836">
    <property type="entry name" value="COLANIC ACID BIOSYNTHESIS PROTEIN WCAK"/>
    <property type="match status" value="1"/>
</dbReference>
<feature type="domain" description="Polysaccharide pyruvyl transferase" evidence="1">
    <location>
        <begin position="13"/>
        <end position="316"/>
    </location>
</feature>
<protein>
    <submittedName>
        <fullName evidence="2">Polysaccharide pyruvyl transferase family protein</fullName>
    </submittedName>
</protein>
<keyword evidence="2" id="KW-0808">Transferase</keyword>
<name>A0ABS0FC26_9FLAO</name>
<dbReference type="Pfam" id="PF04230">
    <property type="entry name" value="PS_pyruv_trans"/>
    <property type="match status" value="1"/>
</dbReference>
<gene>
    <name evidence="2" type="ORF">IV494_08690</name>
</gene>
<dbReference type="PANTHER" id="PTHR36836:SF1">
    <property type="entry name" value="COLANIC ACID BIOSYNTHESIS PROTEIN WCAK"/>
    <property type="match status" value="1"/>
</dbReference>
<reference evidence="2 3" key="1">
    <citation type="submission" date="2020-11" db="EMBL/GenBank/DDBJ databases">
        <title>Kaistella gelatinilytica sp. nov., a flavobacterium isolated from Antarctic Soil.</title>
        <authorList>
            <person name="Li J."/>
        </authorList>
    </citation>
    <scope>NUCLEOTIDE SEQUENCE [LARGE SCALE GENOMIC DNA]</scope>
    <source>
        <strain evidence="2 3">G5-32</strain>
    </source>
</reference>
<evidence type="ECO:0000313" key="3">
    <source>
        <dbReference type="Proteomes" id="UP000660070"/>
    </source>
</evidence>
<sequence>MKILLFFHGGSKNRGCEAIIRTAVQLLRTNPKITKIALATGDPESDRHLSGIDVLHLDQNSKIDKYSLGGLLNAIHIKFLKDESYAFRKIHESIIKLIPQYDIFLSIGGDNYCYGEQPGIYEIDRQIKKAGKKLVLWGASIGAEDLSPQKIEDLKSFDLILARETLTQKVLEKAGLENVKLVADGAFLLEKKELPLPKAWSAGKTVGFNFSPLVFKKNSKSKAAAFALLLHILETTDFTVCLVPHVIIPGNNDHEILQEFHKKFHDSGRVFLLPSDLDATEYKGYIAKMKFFIGARTHATIAAYSSGIPTMVLGYSVKSKGIAKDIFGEEKLVLDLSEISDAGKLIAKFEEMISEEVTLRETLQLRIPEIRKKAKKAIDYVIKIV</sequence>
<dbReference type="RefSeq" id="WP_196079768.1">
    <property type="nucleotide sequence ID" value="NZ_JADPVI010000002.1"/>
</dbReference>
<evidence type="ECO:0000313" key="2">
    <source>
        <dbReference type="EMBL" id="MBF8457259.1"/>
    </source>
</evidence>
<dbReference type="Proteomes" id="UP000660070">
    <property type="component" value="Unassembled WGS sequence"/>
</dbReference>
<comment type="caution">
    <text evidence="2">The sequence shown here is derived from an EMBL/GenBank/DDBJ whole genome shotgun (WGS) entry which is preliminary data.</text>
</comment>
<proteinExistence type="predicted"/>
<organism evidence="2 3">
    <name type="scientific">Kaistella gelatinilytica</name>
    <dbReference type="NCBI Taxonomy" id="2787636"/>
    <lineage>
        <taxon>Bacteria</taxon>
        <taxon>Pseudomonadati</taxon>
        <taxon>Bacteroidota</taxon>
        <taxon>Flavobacteriia</taxon>
        <taxon>Flavobacteriales</taxon>
        <taxon>Weeksellaceae</taxon>
        <taxon>Chryseobacterium group</taxon>
        <taxon>Kaistella</taxon>
    </lineage>
</organism>
<accession>A0ABS0FC26</accession>
<dbReference type="InterPro" id="IPR007345">
    <property type="entry name" value="Polysacch_pyruvyl_Trfase"/>
</dbReference>
<dbReference type="GO" id="GO:0016740">
    <property type="term" value="F:transferase activity"/>
    <property type="evidence" value="ECO:0007669"/>
    <property type="project" value="UniProtKB-KW"/>
</dbReference>
<evidence type="ECO:0000259" key="1">
    <source>
        <dbReference type="Pfam" id="PF04230"/>
    </source>
</evidence>
<dbReference type="EMBL" id="JADPVI010000002">
    <property type="protein sequence ID" value="MBF8457259.1"/>
    <property type="molecule type" value="Genomic_DNA"/>
</dbReference>